<feature type="domain" description="ABC transmembrane type-1" evidence="8">
    <location>
        <begin position="102"/>
        <end position="310"/>
    </location>
</feature>
<dbReference type="GO" id="GO:0005886">
    <property type="term" value="C:plasma membrane"/>
    <property type="evidence" value="ECO:0007669"/>
    <property type="project" value="UniProtKB-SubCell"/>
</dbReference>
<dbReference type="GO" id="GO:0055085">
    <property type="term" value="P:transmembrane transport"/>
    <property type="evidence" value="ECO:0007669"/>
    <property type="project" value="InterPro"/>
</dbReference>
<evidence type="ECO:0000256" key="3">
    <source>
        <dbReference type="ARBA" id="ARBA00022475"/>
    </source>
</evidence>
<dbReference type="CDD" id="cd06261">
    <property type="entry name" value="TM_PBP2"/>
    <property type="match status" value="1"/>
</dbReference>
<evidence type="ECO:0000313" key="9">
    <source>
        <dbReference type="EMBL" id="CAA9257768.1"/>
    </source>
</evidence>
<keyword evidence="4 7" id="KW-0812">Transmembrane</keyword>
<evidence type="ECO:0000256" key="6">
    <source>
        <dbReference type="ARBA" id="ARBA00023136"/>
    </source>
</evidence>
<dbReference type="PANTHER" id="PTHR43744">
    <property type="entry name" value="ABC TRANSPORTER PERMEASE PROTEIN MG189-RELATED-RELATED"/>
    <property type="match status" value="1"/>
</dbReference>
<dbReference type="InterPro" id="IPR035906">
    <property type="entry name" value="MetI-like_sf"/>
</dbReference>
<feature type="transmembrane region" description="Helical" evidence="7">
    <location>
        <begin position="187"/>
        <end position="209"/>
    </location>
</feature>
<evidence type="ECO:0000256" key="1">
    <source>
        <dbReference type="ARBA" id="ARBA00004651"/>
    </source>
</evidence>
<reference evidence="9" key="1">
    <citation type="submission" date="2020-02" db="EMBL/GenBank/DDBJ databases">
        <authorList>
            <person name="Meier V. D."/>
        </authorList>
    </citation>
    <scope>NUCLEOTIDE SEQUENCE</scope>
    <source>
        <strain evidence="9">AVDCRST_MAG20</strain>
    </source>
</reference>
<dbReference type="PROSITE" id="PS50928">
    <property type="entry name" value="ABC_TM1"/>
    <property type="match status" value="1"/>
</dbReference>
<comment type="similarity">
    <text evidence="7">Belongs to the binding-protein-dependent transport system permease family.</text>
</comment>
<dbReference type="Gene3D" id="1.10.3720.10">
    <property type="entry name" value="MetI-like"/>
    <property type="match status" value="1"/>
</dbReference>
<feature type="transmembrane region" description="Helical" evidence="7">
    <location>
        <begin position="137"/>
        <end position="157"/>
    </location>
</feature>
<gene>
    <name evidence="9" type="ORF">AVDCRST_MAG20-2762</name>
</gene>
<keyword evidence="5 7" id="KW-1133">Transmembrane helix</keyword>
<keyword evidence="6 7" id="KW-0472">Membrane</keyword>
<feature type="transmembrane region" description="Helical" evidence="7">
    <location>
        <begin position="291"/>
        <end position="310"/>
    </location>
</feature>
<dbReference type="PANTHER" id="PTHR43744:SF4">
    <property type="entry name" value="OSMOPROTECTIVE COMPOUNDS UPTAKE PERMEASE PROTEIN GGTD"/>
    <property type="match status" value="1"/>
</dbReference>
<dbReference type="EMBL" id="CADCSY010000120">
    <property type="protein sequence ID" value="CAA9257768.1"/>
    <property type="molecule type" value="Genomic_DNA"/>
</dbReference>
<feature type="transmembrane region" description="Helical" evidence="7">
    <location>
        <begin position="230"/>
        <end position="255"/>
    </location>
</feature>
<evidence type="ECO:0000256" key="7">
    <source>
        <dbReference type="RuleBase" id="RU363032"/>
    </source>
</evidence>
<evidence type="ECO:0000259" key="8">
    <source>
        <dbReference type="PROSITE" id="PS50928"/>
    </source>
</evidence>
<protein>
    <submittedName>
        <fullName evidence="9">Alpha-glucoside transport system permease protein AglG</fullName>
    </submittedName>
</protein>
<evidence type="ECO:0000256" key="2">
    <source>
        <dbReference type="ARBA" id="ARBA00022448"/>
    </source>
</evidence>
<feature type="transmembrane region" description="Helical" evidence="7">
    <location>
        <begin position="38"/>
        <end position="56"/>
    </location>
</feature>
<dbReference type="Pfam" id="PF00528">
    <property type="entry name" value="BPD_transp_1"/>
    <property type="match status" value="1"/>
</dbReference>
<keyword evidence="3" id="KW-1003">Cell membrane</keyword>
<proteinExistence type="inferred from homology"/>
<comment type="subcellular location">
    <subcellularLocation>
        <location evidence="1 7">Cell membrane</location>
        <topology evidence="1 7">Multi-pass membrane protein</topology>
    </subcellularLocation>
</comment>
<dbReference type="SUPFAM" id="SSF161098">
    <property type="entry name" value="MetI-like"/>
    <property type="match status" value="1"/>
</dbReference>
<name>A0A6J4IR94_9ACTN</name>
<dbReference type="AlphaFoldDB" id="A0A6J4IR94"/>
<evidence type="ECO:0000256" key="4">
    <source>
        <dbReference type="ARBA" id="ARBA00022692"/>
    </source>
</evidence>
<organism evidence="9">
    <name type="scientific">uncultured Acidimicrobiales bacterium</name>
    <dbReference type="NCBI Taxonomy" id="310071"/>
    <lineage>
        <taxon>Bacteria</taxon>
        <taxon>Bacillati</taxon>
        <taxon>Actinomycetota</taxon>
        <taxon>Acidimicrobiia</taxon>
        <taxon>Acidimicrobiales</taxon>
        <taxon>environmental samples</taxon>
    </lineage>
</organism>
<keyword evidence="2 7" id="KW-0813">Transport</keyword>
<sequence length="325" mass="34949">MAIAAPPPAVDVDARAAHPANEPVGARTHRVLGSLPTAVLWAIVLIWTIPTIGLLVTSVRPEADQFGAGWWTIVTNPSLTAEHYGNALFDPPGGSLPFSDAFLNSFAIAIPGTLVPIAIAAAAAYALAWMDFKGRHWLFIGVLAMMAVPLQMALVPLQQLYTGGAHLTIAGTTFIVFPDLDLNNKPVAVWLAHTAFGLPLAIYLLHNYISGLPRDVFEAARIDGAGHFGIFWRIVLPLAKPALAAFAIFQFLWVWNDYLLALVFLSQNQDASPLTIQLVNLVTSRGQGTELLPAAAFISIVVPLIIFFSLQRYFVRGLLAGSVKG</sequence>
<dbReference type="InterPro" id="IPR000515">
    <property type="entry name" value="MetI-like"/>
</dbReference>
<accession>A0A6J4IR94</accession>
<evidence type="ECO:0000256" key="5">
    <source>
        <dbReference type="ARBA" id="ARBA00022989"/>
    </source>
</evidence>
<feature type="transmembrane region" description="Helical" evidence="7">
    <location>
        <begin position="106"/>
        <end position="130"/>
    </location>
</feature>